<gene>
    <name evidence="4" type="ORF">H7I77_04350</name>
</gene>
<evidence type="ECO:0000259" key="3">
    <source>
        <dbReference type="Pfam" id="PF20177"/>
    </source>
</evidence>
<feature type="compositionally biased region" description="Basic and acidic residues" evidence="1">
    <location>
        <begin position="352"/>
        <end position="364"/>
    </location>
</feature>
<feature type="transmembrane region" description="Helical" evidence="2">
    <location>
        <begin position="21"/>
        <end position="43"/>
    </location>
</feature>
<protein>
    <recommendedName>
        <fullName evidence="3">DUF6542 domain-containing protein</fullName>
    </recommendedName>
</protein>
<proteinExistence type="predicted"/>
<feature type="transmembrane region" description="Helical" evidence="2">
    <location>
        <begin position="123"/>
        <end position="141"/>
    </location>
</feature>
<reference evidence="4" key="1">
    <citation type="submission" date="2020-07" db="EMBL/GenBank/DDBJ databases">
        <authorList>
            <person name="Pettersson B.M.F."/>
            <person name="Behra P.R.K."/>
            <person name="Ramesh M."/>
            <person name="Das S."/>
            <person name="Dasgupta S."/>
            <person name="Kirsebom L.A."/>
        </authorList>
    </citation>
    <scope>NUCLEOTIDE SEQUENCE</scope>
    <source>
        <strain evidence="4">DSM 44203</strain>
    </source>
</reference>
<dbReference type="InterPro" id="IPR046672">
    <property type="entry name" value="DUF6542"/>
</dbReference>
<accession>A0AAW5SH62</accession>
<dbReference type="Proteomes" id="UP001207528">
    <property type="component" value="Unassembled WGS sequence"/>
</dbReference>
<dbReference type="AlphaFoldDB" id="A0AAW5SH62"/>
<organism evidence="4 5">
    <name type="scientific">Mycolicibacterium novocastrense</name>
    <name type="common">Mycobacterium novocastrense</name>
    <dbReference type="NCBI Taxonomy" id="59813"/>
    <lineage>
        <taxon>Bacteria</taxon>
        <taxon>Bacillati</taxon>
        <taxon>Actinomycetota</taxon>
        <taxon>Actinomycetes</taxon>
        <taxon>Mycobacteriales</taxon>
        <taxon>Mycobacteriaceae</taxon>
        <taxon>Mycolicibacterium</taxon>
    </lineage>
</organism>
<name>A0AAW5SH62_MYCNV</name>
<dbReference type="RefSeq" id="WP_067387965.1">
    <property type="nucleotide sequence ID" value="NZ_BCTA01000021.1"/>
</dbReference>
<keyword evidence="2" id="KW-0472">Membrane</keyword>
<feature type="compositionally biased region" description="Pro residues" evidence="1">
    <location>
        <begin position="285"/>
        <end position="295"/>
    </location>
</feature>
<feature type="compositionally biased region" description="Basic and acidic residues" evidence="1">
    <location>
        <begin position="296"/>
        <end position="330"/>
    </location>
</feature>
<keyword evidence="2" id="KW-1133">Transmembrane helix</keyword>
<feature type="transmembrane region" description="Helical" evidence="2">
    <location>
        <begin position="84"/>
        <end position="103"/>
    </location>
</feature>
<evidence type="ECO:0000313" key="4">
    <source>
        <dbReference type="EMBL" id="MCV7022584.1"/>
    </source>
</evidence>
<dbReference type="EMBL" id="JACKTI010000019">
    <property type="protein sequence ID" value="MCV7022584.1"/>
    <property type="molecule type" value="Genomic_DNA"/>
</dbReference>
<comment type="caution">
    <text evidence="4">The sequence shown here is derived from an EMBL/GenBank/DDBJ whole genome shotgun (WGS) entry which is preliminary data.</text>
</comment>
<feature type="region of interest" description="Disordered" evidence="1">
    <location>
        <begin position="186"/>
        <end position="382"/>
    </location>
</feature>
<feature type="domain" description="DUF6542" evidence="3">
    <location>
        <begin position="23"/>
        <end position="141"/>
    </location>
</feature>
<evidence type="ECO:0000256" key="2">
    <source>
        <dbReference type="SAM" id="Phobius"/>
    </source>
</evidence>
<feature type="transmembrane region" description="Helical" evidence="2">
    <location>
        <begin position="55"/>
        <end position="72"/>
    </location>
</feature>
<feature type="compositionally biased region" description="Basic and acidic residues" evidence="1">
    <location>
        <begin position="202"/>
        <end position="221"/>
    </location>
</feature>
<reference evidence="4" key="2">
    <citation type="journal article" date="2022" name="BMC Genomics">
        <title>Comparative genome analysis of mycobacteria focusing on tRNA and non-coding RNA.</title>
        <authorList>
            <person name="Behra P.R.K."/>
            <person name="Pettersson B.M.F."/>
            <person name="Ramesh M."/>
            <person name="Das S."/>
            <person name="Dasgupta S."/>
            <person name="Kirsebom L.A."/>
        </authorList>
    </citation>
    <scope>NUCLEOTIDE SEQUENCE</scope>
    <source>
        <strain evidence="4">DSM 44203</strain>
    </source>
</reference>
<keyword evidence="2" id="KW-0812">Transmembrane</keyword>
<sequence>MSAQRARSAVVADHRSAHPNFPGVPGWGGVLIAVTLTTVGFAFDAGSGSRELSSVFAAFYVLGCLAAVLAVRQQAVFTAVIQPPLLLFVSVPGAYFLFTGGQFTGVKDLAINCGYPLIERFPLMFFTSAAVLLIGMCRWYVGMSTRRASPATTEDSEADKPAWAATVATALAASVAKISSLFARQPSDNDEAAAARPRRKRPDAARRAARTDRAARADRTAARTSRAAADRSGRPARRSTTSRSRHVRPPATEIIEPIAERPRRARSGRHAEPAPAPEPRRRPRPSNPRQPGPPPSERRTGYDRRSQDRTADRPERRRRFDDYQPREPHGRNGSNGNGSGNGTHHPISRVRYRGEEADDRAEYRTRRRAPRGSEADSWEYDI</sequence>
<evidence type="ECO:0000313" key="5">
    <source>
        <dbReference type="Proteomes" id="UP001207528"/>
    </source>
</evidence>
<evidence type="ECO:0000256" key="1">
    <source>
        <dbReference type="SAM" id="MobiDB-lite"/>
    </source>
</evidence>
<dbReference type="Pfam" id="PF20177">
    <property type="entry name" value="DUF6542"/>
    <property type="match status" value="1"/>
</dbReference>